<accession>A0A139AIH7</accession>
<reference evidence="1 2" key="1">
    <citation type="journal article" date="2015" name="Genome Biol. Evol.">
        <title>Phylogenomic analyses indicate that early fungi evolved digesting cell walls of algal ancestors of land plants.</title>
        <authorList>
            <person name="Chang Y."/>
            <person name="Wang S."/>
            <person name="Sekimoto S."/>
            <person name="Aerts A.L."/>
            <person name="Choi C."/>
            <person name="Clum A."/>
            <person name="LaButti K.M."/>
            <person name="Lindquist E.A."/>
            <person name="Yee Ngan C."/>
            <person name="Ohm R.A."/>
            <person name="Salamov A.A."/>
            <person name="Grigoriev I.V."/>
            <person name="Spatafora J.W."/>
            <person name="Berbee M.L."/>
        </authorList>
    </citation>
    <scope>NUCLEOTIDE SEQUENCE [LARGE SCALE GENOMIC DNA]</scope>
    <source>
        <strain evidence="1 2">JEL478</strain>
    </source>
</reference>
<protein>
    <submittedName>
        <fullName evidence="1">Uncharacterized protein</fullName>
    </submittedName>
</protein>
<proteinExistence type="predicted"/>
<sequence length="118" mass="13415">MTIDICEESWALPWNATSTKETEDWSAIDQALTIQGIGWIQRKVDGKPYGLTKAKIIRREGPGNVLVLETEAVSGVWKAVLEWSIEEEGGEQVHYRRVNFTSADKQIKVVQKFQRTPQ</sequence>
<evidence type="ECO:0000313" key="1">
    <source>
        <dbReference type="EMBL" id="KXS16612.1"/>
    </source>
</evidence>
<dbReference type="Proteomes" id="UP000070544">
    <property type="component" value="Unassembled WGS sequence"/>
</dbReference>
<dbReference type="EMBL" id="KQ965751">
    <property type="protein sequence ID" value="KXS16612.1"/>
    <property type="molecule type" value="Genomic_DNA"/>
</dbReference>
<gene>
    <name evidence="1" type="ORF">M427DRAFT_55268</name>
</gene>
<keyword evidence="2" id="KW-1185">Reference proteome</keyword>
<organism evidence="1 2">
    <name type="scientific">Gonapodya prolifera (strain JEL478)</name>
    <name type="common">Monoblepharis prolifera</name>
    <dbReference type="NCBI Taxonomy" id="1344416"/>
    <lineage>
        <taxon>Eukaryota</taxon>
        <taxon>Fungi</taxon>
        <taxon>Fungi incertae sedis</taxon>
        <taxon>Chytridiomycota</taxon>
        <taxon>Chytridiomycota incertae sedis</taxon>
        <taxon>Monoblepharidomycetes</taxon>
        <taxon>Monoblepharidales</taxon>
        <taxon>Gonapodyaceae</taxon>
        <taxon>Gonapodya</taxon>
    </lineage>
</organism>
<name>A0A139AIH7_GONPJ</name>
<evidence type="ECO:0000313" key="2">
    <source>
        <dbReference type="Proteomes" id="UP000070544"/>
    </source>
</evidence>
<dbReference type="AlphaFoldDB" id="A0A139AIH7"/>